<feature type="region of interest" description="Disordered" evidence="1">
    <location>
        <begin position="150"/>
        <end position="233"/>
    </location>
</feature>
<evidence type="ECO:0000313" key="3">
    <source>
        <dbReference type="Proteomes" id="UP001159427"/>
    </source>
</evidence>
<name>A0ABN8MHI3_9CNID</name>
<evidence type="ECO:0000313" key="2">
    <source>
        <dbReference type="EMBL" id="CAH3027982.1"/>
    </source>
</evidence>
<dbReference type="Proteomes" id="UP001159427">
    <property type="component" value="Unassembled WGS sequence"/>
</dbReference>
<organism evidence="2 3">
    <name type="scientific">Porites evermanni</name>
    <dbReference type="NCBI Taxonomy" id="104178"/>
    <lineage>
        <taxon>Eukaryota</taxon>
        <taxon>Metazoa</taxon>
        <taxon>Cnidaria</taxon>
        <taxon>Anthozoa</taxon>
        <taxon>Hexacorallia</taxon>
        <taxon>Scleractinia</taxon>
        <taxon>Fungiina</taxon>
        <taxon>Poritidae</taxon>
        <taxon>Porites</taxon>
    </lineage>
</organism>
<gene>
    <name evidence="2" type="ORF">PEVE_00032882</name>
</gene>
<sequence length="233" mass="26208">MQEAHSLAFKSATKSAMRGKINYDKRMRSSALQVGDRVLVRNLTPRGGPGKLRSFWEDKIHVVVARKGEGSPVYDVRPESSQGPNRNLHRNLLLPCDYLPGKPWEDPPPIKRTRPATPHHCHEIQPLRHEDDSHENDSDDDLPAISYCNHSPENDPMQMQVQSTREKTVEEEPDFTHVHSGEVSSEMCTGANIADTPDEAQLNEDPQAVSGEVDNREDTNNSGRPQRVRQAPK</sequence>
<feature type="compositionally biased region" description="Basic and acidic residues" evidence="1">
    <location>
        <begin position="164"/>
        <end position="180"/>
    </location>
</feature>
<evidence type="ECO:0000256" key="1">
    <source>
        <dbReference type="SAM" id="MobiDB-lite"/>
    </source>
</evidence>
<reference evidence="2 3" key="1">
    <citation type="submission" date="2022-05" db="EMBL/GenBank/DDBJ databases">
        <authorList>
            <consortium name="Genoscope - CEA"/>
            <person name="William W."/>
        </authorList>
    </citation>
    <scope>NUCLEOTIDE SEQUENCE [LARGE SCALE GENOMIC DNA]</scope>
</reference>
<comment type="caution">
    <text evidence="2">The sequence shown here is derived from an EMBL/GenBank/DDBJ whole genome shotgun (WGS) entry which is preliminary data.</text>
</comment>
<proteinExistence type="predicted"/>
<protein>
    <submittedName>
        <fullName evidence="2">Uncharacterized protein</fullName>
    </submittedName>
</protein>
<accession>A0ABN8MHI3</accession>
<dbReference type="EMBL" id="CALNXI010000483">
    <property type="protein sequence ID" value="CAH3027982.1"/>
    <property type="molecule type" value="Genomic_DNA"/>
</dbReference>
<keyword evidence="3" id="KW-1185">Reference proteome</keyword>